<dbReference type="EMBL" id="JACZDF010000001">
    <property type="protein sequence ID" value="MBD9698425.1"/>
    <property type="molecule type" value="Genomic_DNA"/>
</dbReference>
<protein>
    <submittedName>
        <fullName evidence="1">Uncharacterized protein</fullName>
    </submittedName>
</protein>
<reference evidence="1 2" key="1">
    <citation type="submission" date="2020-09" db="EMBL/GenBank/DDBJ databases">
        <title>Flavimobilis rhizosphaerae sp. nov., isolated from rhizosphere soil of Spartina alterniflora.</title>
        <authorList>
            <person name="Hanqin C."/>
        </authorList>
    </citation>
    <scope>NUCLEOTIDE SEQUENCE [LARGE SCALE GENOMIC DNA]</scope>
    <source>
        <strain evidence="1 2">GY 10621</strain>
    </source>
</reference>
<evidence type="ECO:0000313" key="2">
    <source>
        <dbReference type="Proteomes" id="UP000642107"/>
    </source>
</evidence>
<evidence type="ECO:0000313" key="1">
    <source>
        <dbReference type="EMBL" id="MBD9698425.1"/>
    </source>
</evidence>
<keyword evidence="2" id="KW-1185">Reference proteome</keyword>
<dbReference type="Proteomes" id="UP000642107">
    <property type="component" value="Unassembled WGS sequence"/>
</dbReference>
<sequence length="298" mass="31143">MNLLVVGRGPVAQVLAASARRSTEVVLATRDDVPGVIDLDVARHGREPRPSRRTTLPTLPLAEASARSWDVVLTTAPVDAAALTSLLAASPGAALASVTQVPSEADALAQAAAGRPWGLVAPGFLAQGREAVRWWQPGGLGVGLAGEAADALRLALDPQRLRLRDVPAFAPLHAAVVPMAAVAVLEAHGWHRGRAAADARRVVAVVQEAGQALAVAYGGRPARAAAPVVSAVLRLLHRVTPFDVDAYARDHFGRHGAQTRTLLADWVRLGECFDRPARTTAALLAELCVADERRAAAV</sequence>
<organism evidence="1 2">
    <name type="scientific">Flavimobilis rhizosphaerae</name>
    <dbReference type="NCBI Taxonomy" id="2775421"/>
    <lineage>
        <taxon>Bacteria</taxon>
        <taxon>Bacillati</taxon>
        <taxon>Actinomycetota</taxon>
        <taxon>Actinomycetes</taxon>
        <taxon>Micrococcales</taxon>
        <taxon>Jonesiaceae</taxon>
        <taxon>Flavimobilis</taxon>
    </lineage>
</organism>
<comment type="caution">
    <text evidence="1">The sequence shown here is derived from an EMBL/GenBank/DDBJ whole genome shotgun (WGS) entry which is preliminary data.</text>
</comment>
<name>A0ABR9DR22_9MICO</name>
<accession>A0ABR9DR22</accession>
<dbReference type="RefSeq" id="WP_192277579.1">
    <property type="nucleotide sequence ID" value="NZ_JACZDF010000001.1"/>
</dbReference>
<proteinExistence type="predicted"/>
<gene>
    <name evidence="1" type="ORF">IGS67_02805</name>
</gene>